<reference evidence="9 10" key="1">
    <citation type="submission" date="2024-09" db="EMBL/GenBank/DDBJ databases">
        <authorList>
            <person name="Sun Q."/>
            <person name="Mori K."/>
        </authorList>
    </citation>
    <scope>NUCLEOTIDE SEQUENCE [LARGE SCALE GENOMIC DNA]</scope>
    <source>
        <strain evidence="9 10">CICC 10874</strain>
    </source>
</reference>
<gene>
    <name evidence="9" type="ORF">ACFFF6_03630</name>
</gene>
<evidence type="ECO:0000256" key="8">
    <source>
        <dbReference type="SAM" id="Phobius"/>
    </source>
</evidence>
<accession>A0ABV6RAQ4</accession>
<feature type="transmembrane region" description="Helical" evidence="8">
    <location>
        <begin position="30"/>
        <end position="48"/>
    </location>
</feature>
<dbReference type="Pfam" id="PF01594">
    <property type="entry name" value="AI-2E_transport"/>
    <property type="match status" value="1"/>
</dbReference>
<evidence type="ECO:0000256" key="7">
    <source>
        <dbReference type="ARBA" id="ARBA00023136"/>
    </source>
</evidence>
<feature type="transmembrane region" description="Helical" evidence="8">
    <location>
        <begin position="170"/>
        <end position="190"/>
    </location>
</feature>
<keyword evidence="6 8" id="KW-1133">Transmembrane helix</keyword>
<comment type="caution">
    <text evidence="9">The sequence shown here is derived from an EMBL/GenBank/DDBJ whole genome shotgun (WGS) entry which is preliminary data.</text>
</comment>
<dbReference type="RefSeq" id="WP_376978296.1">
    <property type="nucleotide sequence ID" value="NZ_JBHLSV010000003.1"/>
</dbReference>
<protein>
    <submittedName>
        <fullName evidence="9">AI-2E family transporter</fullName>
    </submittedName>
</protein>
<organism evidence="9 10">
    <name type="scientific">Brachybacterium hainanense</name>
    <dbReference type="NCBI Taxonomy" id="1541174"/>
    <lineage>
        <taxon>Bacteria</taxon>
        <taxon>Bacillati</taxon>
        <taxon>Actinomycetota</taxon>
        <taxon>Actinomycetes</taxon>
        <taxon>Micrococcales</taxon>
        <taxon>Dermabacteraceae</taxon>
        <taxon>Brachybacterium</taxon>
    </lineage>
</organism>
<evidence type="ECO:0000256" key="4">
    <source>
        <dbReference type="ARBA" id="ARBA00022475"/>
    </source>
</evidence>
<feature type="transmembrane region" description="Helical" evidence="8">
    <location>
        <begin position="288"/>
        <end position="304"/>
    </location>
</feature>
<evidence type="ECO:0000313" key="9">
    <source>
        <dbReference type="EMBL" id="MFC0673043.1"/>
    </source>
</evidence>
<comment type="similarity">
    <text evidence="2">Belongs to the autoinducer-2 exporter (AI-2E) (TC 2.A.86) family.</text>
</comment>
<feature type="transmembrane region" description="Helical" evidence="8">
    <location>
        <begin position="54"/>
        <end position="72"/>
    </location>
</feature>
<sequence>MIKPRDRGRPASLPPEVEEIPIGVRRLSAWSWRILVIVAALVVLIKAASYVSSLILAVLVAVLLAAMLTPLVRLLTRYTFLGRAAASGVALIGLIVVVIGMFTLAGRQLITQWADIQDKAVTGFQTVTDWATTTFNIDAPMLTTALDELVEKLQENATTLLSGAVSTVGVVGNLVTGLVIALFTLFFMLAGGSEMWRWAVGLLPPGARVPTHEAVRRGWKALSAYVRTQILVAGVDATGIAIGMIALGLGSYAVPIWLLVFLFSFIPLVGAIVSGAIAVLLVLVLKSWVFAIIMLVIVLAVQQIEGNVLQPFLMGKAVSLHPVAVLLGVAAGATVAGIPGALFSIPLLAFVNATLLYLTGRDPSPDLGADTATQEHFLAIERTVAAARSARRIARR</sequence>
<name>A0ABV6RAQ4_9MICO</name>
<evidence type="ECO:0000256" key="2">
    <source>
        <dbReference type="ARBA" id="ARBA00009773"/>
    </source>
</evidence>
<keyword evidence="3" id="KW-0813">Transport</keyword>
<keyword evidence="4" id="KW-1003">Cell membrane</keyword>
<dbReference type="EMBL" id="JBHLSV010000003">
    <property type="protein sequence ID" value="MFC0673043.1"/>
    <property type="molecule type" value="Genomic_DNA"/>
</dbReference>
<feature type="transmembrane region" description="Helical" evidence="8">
    <location>
        <begin position="84"/>
        <end position="105"/>
    </location>
</feature>
<dbReference type="Proteomes" id="UP001589793">
    <property type="component" value="Unassembled WGS sequence"/>
</dbReference>
<evidence type="ECO:0000256" key="5">
    <source>
        <dbReference type="ARBA" id="ARBA00022692"/>
    </source>
</evidence>
<proteinExistence type="inferred from homology"/>
<evidence type="ECO:0000256" key="1">
    <source>
        <dbReference type="ARBA" id="ARBA00004651"/>
    </source>
</evidence>
<dbReference type="PANTHER" id="PTHR21716:SF53">
    <property type="entry name" value="PERMEASE PERM-RELATED"/>
    <property type="match status" value="1"/>
</dbReference>
<feature type="transmembrane region" description="Helical" evidence="8">
    <location>
        <begin position="324"/>
        <end position="351"/>
    </location>
</feature>
<dbReference type="InterPro" id="IPR002549">
    <property type="entry name" value="AI-2E-like"/>
</dbReference>
<evidence type="ECO:0000256" key="6">
    <source>
        <dbReference type="ARBA" id="ARBA00022989"/>
    </source>
</evidence>
<feature type="transmembrane region" description="Helical" evidence="8">
    <location>
        <begin position="230"/>
        <end position="250"/>
    </location>
</feature>
<evidence type="ECO:0000256" key="3">
    <source>
        <dbReference type="ARBA" id="ARBA00022448"/>
    </source>
</evidence>
<keyword evidence="10" id="KW-1185">Reference proteome</keyword>
<keyword evidence="5 8" id="KW-0812">Transmembrane</keyword>
<keyword evidence="7 8" id="KW-0472">Membrane</keyword>
<feature type="transmembrane region" description="Helical" evidence="8">
    <location>
        <begin position="256"/>
        <end position="281"/>
    </location>
</feature>
<dbReference type="PANTHER" id="PTHR21716">
    <property type="entry name" value="TRANSMEMBRANE PROTEIN"/>
    <property type="match status" value="1"/>
</dbReference>
<evidence type="ECO:0000313" key="10">
    <source>
        <dbReference type="Proteomes" id="UP001589793"/>
    </source>
</evidence>
<comment type="subcellular location">
    <subcellularLocation>
        <location evidence="1">Cell membrane</location>
        <topology evidence="1">Multi-pass membrane protein</topology>
    </subcellularLocation>
</comment>